<dbReference type="PANTHER" id="PTHR43265">
    <property type="entry name" value="ESTERASE ESTD"/>
    <property type="match status" value="1"/>
</dbReference>
<comment type="caution">
    <text evidence="2">The sequence shown here is derived from an EMBL/GenBank/DDBJ whole genome shotgun (WGS) entry which is preliminary data.</text>
</comment>
<dbReference type="GO" id="GO:0052689">
    <property type="term" value="F:carboxylic ester hydrolase activity"/>
    <property type="evidence" value="ECO:0007669"/>
    <property type="project" value="TreeGrafter"/>
</dbReference>
<dbReference type="Gene3D" id="3.40.50.1820">
    <property type="entry name" value="alpha/beta hydrolase"/>
    <property type="match status" value="1"/>
</dbReference>
<dbReference type="OrthoDB" id="1412847at2"/>
<sequence length="280" mass="31124">MYMNKTTVIVFFLIYSIQVFGEDYKIENAEFYSHGDKLSGSIVFPVEKEIHSAVVFVHGSGKQTKNIDWAKRFAREGIAAMVYDKRGVGKSGGRYESKQSVSEKNITLLADDAVSALNTLANHPALKGTALGLTGISQAAWIVPLAAEKSEAVSFIVLWSGPVCKVSEEDIFSKYTADVDGREVPSYDEALNSRKEKYIWPDFLGKDMDPSESLAKLTIPGFWIYGEEDGSIPVDLSIRRLQTLRTAGHSYDYVLFSGLGHNNMVETFATATDWIKRLLR</sequence>
<dbReference type="Pfam" id="PF12146">
    <property type="entry name" value="Hydrolase_4"/>
    <property type="match status" value="1"/>
</dbReference>
<evidence type="ECO:0000259" key="1">
    <source>
        <dbReference type="Pfam" id="PF12146"/>
    </source>
</evidence>
<dbReference type="InterPro" id="IPR022742">
    <property type="entry name" value="Hydrolase_4"/>
</dbReference>
<feature type="domain" description="Serine aminopeptidase S33" evidence="1">
    <location>
        <begin position="50"/>
        <end position="170"/>
    </location>
</feature>
<protein>
    <submittedName>
        <fullName evidence="2">Prolyl oligopeptidase family serine peptidase</fullName>
    </submittedName>
</protein>
<evidence type="ECO:0000313" key="2">
    <source>
        <dbReference type="EMBL" id="TQV78784.1"/>
    </source>
</evidence>
<keyword evidence="3" id="KW-1185">Reference proteome</keyword>
<accession>A0A545TNJ0</accession>
<dbReference type="InterPro" id="IPR053145">
    <property type="entry name" value="AB_hydrolase_Est10"/>
</dbReference>
<reference evidence="2 3" key="1">
    <citation type="submission" date="2019-06" db="EMBL/GenBank/DDBJ databases">
        <title>Whole genome sequence for Cellvibrionaceae sp. R142.</title>
        <authorList>
            <person name="Wang G."/>
        </authorList>
    </citation>
    <scope>NUCLEOTIDE SEQUENCE [LARGE SCALE GENOMIC DNA]</scope>
    <source>
        <strain evidence="2 3">R142</strain>
    </source>
</reference>
<dbReference type="AlphaFoldDB" id="A0A545TNJ0"/>
<dbReference type="InterPro" id="IPR029058">
    <property type="entry name" value="AB_hydrolase_fold"/>
</dbReference>
<gene>
    <name evidence="2" type="ORF">FKG94_12240</name>
</gene>
<proteinExistence type="predicted"/>
<name>A0A545TNJ0_9GAMM</name>
<dbReference type="EMBL" id="VHSG01000012">
    <property type="protein sequence ID" value="TQV78784.1"/>
    <property type="molecule type" value="Genomic_DNA"/>
</dbReference>
<evidence type="ECO:0000313" key="3">
    <source>
        <dbReference type="Proteomes" id="UP000319732"/>
    </source>
</evidence>
<dbReference type="PANTHER" id="PTHR43265:SF1">
    <property type="entry name" value="ESTERASE ESTD"/>
    <property type="match status" value="1"/>
</dbReference>
<dbReference type="Proteomes" id="UP000319732">
    <property type="component" value="Unassembled WGS sequence"/>
</dbReference>
<dbReference type="SUPFAM" id="SSF53474">
    <property type="entry name" value="alpha/beta-Hydrolases"/>
    <property type="match status" value="1"/>
</dbReference>
<organism evidence="2 3">
    <name type="scientific">Exilibacterium tricleocarpae</name>
    <dbReference type="NCBI Taxonomy" id="2591008"/>
    <lineage>
        <taxon>Bacteria</taxon>
        <taxon>Pseudomonadati</taxon>
        <taxon>Pseudomonadota</taxon>
        <taxon>Gammaproteobacteria</taxon>
        <taxon>Cellvibrionales</taxon>
        <taxon>Cellvibrionaceae</taxon>
        <taxon>Exilibacterium</taxon>
    </lineage>
</organism>